<dbReference type="EMBL" id="OK040790">
    <property type="protein sequence ID" value="UDL15796.1"/>
    <property type="molecule type" value="Genomic_DNA"/>
</dbReference>
<reference evidence="2" key="1">
    <citation type="submission" date="2021-09" db="EMBL/GenBank/DDBJ databases">
        <authorList>
            <person name="Andersen S.H."/>
            <person name="Beall E.A."/>
            <person name="Cappelle B."/>
            <person name="Falteisek K.J."/>
            <person name="Fenske B.A."/>
            <person name="Gansluckner N.W."/>
            <person name="Gilbertson S.M."/>
            <person name="Krings K.J."/>
            <person name="Mobeck M."/>
            <person name="Odeku J.O."/>
            <person name="Poncelet M.E."/>
            <person name="Rohr J.R."/>
            <person name="Rolands L."/>
            <person name="Whipple C.D."/>
            <person name="Whipple E.M."/>
            <person name="Spring A.M."/>
            <person name="Klyczek K."/>
            <person name="Garlena R.A."/>
            <person name="Russell D.A."/>
            <person name="Pope W.H."/>
            <person name="Jacobs-Sera D."/>
            <person name="Hatfull G.F."/>
        </authorList>
    </citation>
    <scope>NUCLEOTIDE SEQUENCE</scope>
</reference>
<dbReference type="RefSeq" id="YP_010755296.1">
    <property type="nucleotide sequence ID" value="NC_073468.1"/>
</dbReference>
<gene>
    <name evidence="2" type="primary">306</name>
    <name evidence="1" type="synonym">5</name>
    <name evidence="2" type="ORF">SEA_PUMPERNICKEL_306</name>
    <name evidence="1" type="ORF">SEA_PUMPERNICKEL_5</name>
</gene>
<proteinExistence type="predicted"/>
<organism evidence="2 3">
    <name type="scientific">Microbacterium phage Pumpernickel</name>
    <dbReference type="NCBI Taxonomy" id="2885983"/>
    <lineage>
        <taxon>Viruses</taxon>
        <taxon>Duplodnaviria</taxon>
        <taxon>Heunggongvirae</taxon>
        <taxon>Uroviricota</taxon>
        <taxon>Caudoviricetes</taxon>
        <taxon>Pumpernickelvirus</taxon>
        <taxon>Pumpernickelvirus pumpernickel</taxon>
    </lineage>
</organism>
<dbReference type="EMBL" id="OK040790">
    <property type="protein sequence ID" value="UDL16056.1"/>
    <property type="molecule type" value="Genomic_DNA"/>
</dbReference>
<dbReference type="Proteomes" id="UP000827768">
    <property type="component" value="Segment"/>
</dbReference>
<name>A0AAE8Y8T0_9CAUD</name>
<dbReference type="GeneID" id="80019947"/>
<protein>
    <submittedName>
        <fullName evidence="2">Endolysin</fullName>
    </submittedName>
</protein>
<dbReference type="KEGG" id="vg:80019947"/>
<evidence type="ECO:0000313" key="1">
    <source>
        <dbReference type="EMBL" id="UDL15796.1"/>
    </source>
</evidence>
<sequence length="258" mass="29374">MFLKKKTPNKLVEQARSHIGYRAQPNRESYYGREVHYRGKPWNGSFVDVMLREVEMREVSTVSTVNALAYYVRHNRLKSRPKVGDIVFYGFATNPNEPFEQPHIGIVSDTSDWKIYRSFRAIEGETATGSPKGSQEVDGVFERFRSAPDVLGFVTPRTSVPPITDFEVADRPKLRPSYFTSNPSTRTKATETLQTAISEATGREGFTRGSYDPYTQSALDEFRRNRGMLGKTGKPDDIDLEVLNRATGKRIFKTEKEE</sequence>
<evidence type="ECO:0000313" key="2">
    <source>
        <dbReference type="EMBL" id="UDL16056.1"/>
    </source>
</evidence>
<evidence type="ECO:0000313" key="3">
    <source>
        <dbReference type="Proteomes" id="UP000827768"/>
    </source>
</evidence>
<keyword evidence="3" id="KW-1185">Reference proteome</keyword>
<accession>A0AAE8Y8T0</accession>